<accession>A0A255GPH9</accession>
<feature type="domain" description="CAAX prenyl protease 2/Lysostaphin resistance protein A-like" evidence="2">
    <location>
        <begin position="122"/>
        <end position="207"/>
    </location>
</feature>
<feature type="transmembrane region" description="Helical" evidence="1">
    <location>
        <begin position="47"/>
        <end position="67"/>
    </location>
</feature>
<keyword evidence="3" id="KW-0482">Metalloprotease</keyword>
<reference evidence="3 4" key="1">
    <citation type="submission" date="2017-07" db="EMBL/GenBank/DDBJ databases">
        <title>Draft whole genome sequences of clinical Proprionibacteriaceae strains.</title>
        <authorList>
            <person name="Bernier A.-M."/>
            <person name="Bernard K."/>
            <person name="Domingo M.-C."/>
        </authorList>
    </citation>
    <scope>NUCLEOTIDE SEQUENCE [LARGE SCALE GENOMIC DNA]</scope>
    <source>
        <strain evidence="3 4">NML 030167</strain>
    </source>
</reference>
<dbReference type="GO" id="GO:0004175">
    <property type="term" value="F:endopeptidase activity"/>
    <property type="evidence" value="ECO:0007669"/>
    <property type="project" value="UniProtKB-ARBA"/>
</dbReference>
<dbReference type="Proteomes" id="UP000215896">
    <property type="component" value="Unassembled WGS sequence"/>
</dbReference>
<feature type="transmembrane region" description="Helical" evidence="1">
    <location>
        <begin position="79"/>
        <end position="101"/>
    </location>
</feature>
<proteinExistence type="predicted"/>
<dbReference type="AlphaFoldDB" id="A0A255GPH9"/>
<dbReference type="RefSeq" id="WP_094404504.1">
    <property type="nucleotide sequence ID" value="NZ_NMVO01000001.1"/>
</dbReference>
<evidence type="ECO:0000313" key="4">
    <source>
        <dbReference type="Proteomes" id="UP000215896"/>
    </source>
</evidence>
<dbReference type="OrthoDB" id="4407663at2"/>
<evidence type="ECO:0000256" key="1">
    <source>
        <dbReference type="SAM" id="Phobius"/>
    </source>
</evidence>
<dbReference type="EMBL" id="NMVO01000001">
    <property type="protein sequence ID" value="OYO17727.1"/>
    <property type="molecule type" value="Genomic_DNA"/>
</dbReference>
<organism evidence="3 4">
    <name type="scientific">Enemella evansiae</name>
    <dbReference type="NCBI Taxonomy" id="2016499"/>
    <lineage>
        <taxon>Bacteria</taxon>
        <taxon>Bacillati</taxon>
        <taxon>Actinomycetota</taxon>
        <taxon>Actinomycetes</taxon>
        <taxon>Propionibacteriales</taxon>
        <taxon>Propionibacteriaceae</taxon>
        <taxon>Enemella</taxon>
    </lineage>
</organism>
<keyword evidence="3" id="KW-0645">Protease</keyword>
<keyword evidence="3" id="KW-0378">Hydrolase</keyword>
<evidence type="ECO:0000313" key="3">
    <source>
        <dbReference type="EMBL" id="OYO17727.1"/>
    </source>
</evidence>
<keyword evidence="1" id="KW-0472">Membrane</keyword>
<feature type="transmembrane region" description="Helical" evidence="1">
    <location>
        <begin position="160"/>
        <end position="188"/>
    </location>
</feature>
<gene>
    <name evidence="3" type="ORF">CGZ94_02255</name>
</gene>
<dbReference type="GO" id="GO:0006508">
    <property type="term" value="P:proteolysis"/>
    <property type="evidence" value="ECO:0007669"/>
    <property type="project" value="UniProtKB-KW"/>
</dbReference>
<dbReference type="Pfam" id="PF02517">
    <property type="entry name" value="Rce1-like"/>
    <property type="match status" value="1"/>
</dbReference>
<keyword evidence="1" id="KW-1133">Transmembrane helix</keyword>
<dbReference type="InterPro" id="IPR003675">
    <property type="entry name" value="Rce1/LyrA-like_dom"/>
</dbReference>
<feature type="transmembrane region" description="Helical" evidence="1">
    <location>
        <begin position="195"/>
        <end position="217"/>
    </location>
</feature>
<name>A0A255GPH9_9ACTN</name>
<evidence type="ECO:0000259" key="2">
    <source>
        <dbReference type="Pfam" id="PF02517"/>
    </source>
</evidence>
<dbReference type="GO" id="GO:0080120">
    <property type="term" value="P:CAAX-box protein maturation"/>
    <property type="evidence" value="ECO:0007669"/>
    <property type="project" value="UniProtKB-ARBA"/>
</dbReference>
<comment type="caution">
    <text evidence="3">The sequence shown here is derived from an EMBL/GenBank/DDBJ whole genome shotgun (WGS) entry which is preliminary data.</text>
</comment>
<feature type="transmembrane region" description="Helical" evidence="1">
    <location>
        <begin position="12"/>
        <end position="35"/>
    </location>
</feature>
<keyword evidence="1" id="KW-0812">Transmembrane</keyword>
<keyword evidence="4" id="KW-1185">Reference proteome</keyword>
<dbReference type="GO" id="GO:0008237">
    <property type="term" value="F:metallopeptidase activity"/>
    <property type="evidence" value="ECO:0007669"/>
    <property type="project" value="UniProtKB-KW"/>
</dbReference>
<protein>
    <submittedName>
        <fullName evidence="3">CPBP family intramembrane metalloprotease</fullName>
    </submittedName>
</protein>
<sequence>MPSRSLSDAPPRLTGFRIAVAVIGVLGIAASGWVLRLPVTDPRFFPATAVLGLIWLGGALLAVRVGGQRIPLGGRDARALGLGIGAGLALLTLFVLGALIVSRLPLLRDPVLALIGHAGQGALPVAIIATAVNGIAEECYFRGALYQALPARTAILGSTAVYALGAAASGIVLLVLAALLLGLLTALLRHRTGGIAAPVLAHVIWSLGMLLLLPMLLTN</sequence>